<dbReference type="Proteomes" id="UP000245207">
    <property type="component" value="Unassembled WGS sequence"/>
</dbReference>
<dbReference type="PANTHER" id="PTHR31099">
    <property type="entry name" value="OS06G0165300 PROTEIN"/>
    <property type="match status" value="1"/>
</dbReference>
<dbReference type="EMBL" id="PKPP01000153">
    <property type="protein sequence ID" value="PWA96906.1"/>
    <property type="molecule type" value="Genomic_DNA"/>
</dbReference>
<dbReference type="PANTHER" id="PTHR31099:SF28">
    <property type="entry name" value="F5J5.12"/>
    <property type="match status" value="1"/>
</dbReference>
<dbReference type="STRING" id="35608.A0A2U1QFW0"/>
<dbReference type="AlphaFoldDB" id="A0A2U1QFW0"/>
<proteinExistence type="predicted"/>
<gene>
    <name evidence="4" type="ORF">CTI12_AA004640</name>
</gene>
<evidence type="ECO:0000256" key="1">
    <source>
        <dbReference type="SAM" id="Coils"/>
    </source>
</evidence>
<name>A0A2U1QFW0_ARTAN</name>
<evidence type="ECO:0000313" key="5">
    <source>
        <dbReference type="Proteomes" id="UP000245207"/>
    </source>
</evidence>
<feature type="domain" description="Transposase (putative) gypsy type" evidence="3">
    <location>
        <begin position="58"/>
        <end position="115"/>
    </location>
</feature>
<reference evidence="4 5" key="1">
    <citation type="journal article" date="2018" name="Mol. Plant">
        <title>The genome of Artemisia annua provides insight into the evolution of Asteraceae family and artemisinin biosynthesis.</title>
        <authorList>
            <person name="Shen Q."/>
            <person name="Zhang L."/>
            <person name="Liao Z."/>
            <person name="Wang S."/>
            <person name="Yan T."/>
            <person name="Shi P."/>
            <person name="Liu M."/>
            <person name="Fu X."/>
            <person name="Pan Q."/>
            <person name="Wang Y."/>
            <person name="Lv Z."/>
            <person name="Lu X."/>
            <person name="Zhang F."/>
            <person name="Jiang W."/>
            <person name="Ma Y."/>
            <person name="Chen M."/>
            <person name="Hao X."/>
            <person name="Li L."/>
            <person name="Tang Y."/>
            <person name="Lv G."/>
            <person name="Zhou Y."/>
            <person name="Sun X."/>
            <person name="Brodelius P.E."/>
            <person name="Rose J.K.C."/>
            <person name="Tang K."/>
        </authorList>
    </citation>
    <scope>NUCLEOTIDE SEQUENCE [LARGE SCALE GENOMIC DNA]</scope>
    <source>
        <strain evidence="5">cv. Huhao1</strain>
        <tissue evidence="4">Leaf</tissue>
    </source>
</reference>
<accession>A0A2U1QFW0</accession>
<dbReference type="InterPro" id="IPR007321">
    <property type="entry name" value="Transposase_28"/>
</dbReference>
<comment type="caution">
    <text evidence="4">The sequence shown here is derived from an EMBL/GenBank/DDBJ whole genome shotgun (WGS) entry which is preliminary data.</text>
</comment>
<protein>
    <submittedName>
        <fullName evidence="4">Transposase (Putative), gypsy type</fullName>
    </submittedName>
</protein>
<dbReference type="OrthoDB" id="1751257at2759"/>
<evidence type="ECO:0000256" key="2">
    <source>
        <dbReference type="SAM" id="MobiDB-lite"/>
    </source>
</evidence>
<keyword evidence="5" id="KW-1185">Reference proteome</keyword>
<evidence type="ECO:0000313" key="4">
    <source>
        <dbReference type="EMBL" id="PWA96906.1"/>
    </source>
</evidence>
<evidence type="ECO:0000259" key="3">
    <source>
        <dbReference type="Pfam" id="PF04195"/>
    </source>
</evidence>
<feature type="region of interest" description="Disordered" evidence="2">
    <location>
        <begin position="289"/>
        <end position="406"/>
    </location>
</feature>
<sequence length="691" mass="77271">MVVQLSDCHSNMTEDELQRFASDYYIPLEVYPALPGPNDTIADFPHGKVGVYTRFFNYANMRIPISIFLSDILVYYSIHISQLHPLGAAKISNFEVNCHLLDIHPTVHLFRAFYHTTWLNGWVTFAKRKGNLQCYTQRVDSLRNWREKFFWVDSVVFPHDFGFYTRNSLPRDECPLEGWYNVDHATTIDANRIPMNAYPEEFLVHMGISRNYFAPASEVPTFLAADGSEMDLFSVVQLDDPESIAVGVRPLREGEVPTLEATAGRVTQLAVQEPEGSPAVVTPVQEVAPLVQPEPTTTPSTPPVIQIDESEEEEEQQLILKRHRSGSDGAEPSKKPRSEAEEEPPITGEDVEKMEVDPSLSEAEESGPLSPPHIDQHVGSSSIPDGDESPKESPFLDGVQSPRDIGAESQSFDSVMEELASVAAHQSQLAARQSELVAQARTSHSAAQYEEQISSLTAQLALLQADLASSKAEQLSSQAKLECAEASAQKLADQKIAVMAELGRERGYADRLRVDSLWALKHLQQNRNTHFANLDEFRSRVQLLLNNQEEKLRKLSLEFDEELYPHMVQSVAERRWLISHGLRLAAMGTLKAPEVTTAFGKVVDRAVAFGKMEAANKLSEAKLLTVPLAEVSGYNANSKFYTLIMINTTMDSHKPSKSPSYHHRPLKDINLLLHDKLTFILLWVQGNNEFG</sequence>
<dbReference type="Pfam" id="PF04195">
    <property type="entry name" value="Transposase_28"/>
    <property type="match status" value="1"/>
</dbReference>
<feature type="coiled-coil region" evidence="1">
    <location>
        <begin position="446"/>
        <end position="473"/>
    </location>
</feature>
<organism evidence="4 5">
    <name type="scientific">Artemisia annua</name>
    <name type="common">Sweet wormwood</name>
    <dbReference type="NCBI Taxonomy" id="35608"/>
    <lineage>
        <taxon>Eukaryota</taxon>
        <taxon>Viridiplantae</taxon>
        <taxon>Streptophyta</taxon>
        <taxon>Embryophyta</taxon>
        <taxon>Tracheophyta</taxon>
        <taxon>Spermatophyta</taxon>
        <taxon>Magnoliopsida</taxon>
        <taxon>eudicotyledons</taxon>
        <taxon>Gunneridae</taxon>
        <taxon>Pentapetalae</taxon>
        <taxon>asterids</taxon>
        <taxon>campanulids</taxon>
        <taxon>Asterales</taxon>
        <taxon>Asteraceae</taxon>
        <taxon>Asteroideae</taxon>
        <taxon>Anthemideae</taxon>
        <taxon>Artemisiinae</taxon>
        <taxon>Artemisia</taxon>
    </lineage>
</organism>
<keyword evidence="1" id="KW-0175">Coiled coil</keyword>